<name>A0A7S7SIL8_PALFE</name>
<dbReference type="Pfam" id="PF08448">
    <property type="entry name" value="PAS_4"/>
    <property type="match status" value="1"/>
</dbReference>
<evidence type="ECO:0000256" key="4">
    <source>
        <dbReference type="SAM" id="Coils"/>
    </source>
</evidence>
<gene>
    <name evidence="7" type="ORF">IRI77_19745</name>
</gene>
<dbReference type="RefSeq" id="WP_194446745.1">
    <property type="nucleotide sequence ID" value="NZ_CP063849.1"/>
</dbReference>
<protein>
    <submittedName>
        <fullName evidence="7">PAS domain-containing protein</fullName>
    </submittedName>
</protein>
<dbReference type="Pfam" id="PF18947">
    <property type="entry name" value="HAMP_2"/>
    <property type="match status" value="2"/>
</dbReference>
<feature type="domain" description="Methyl-accepting transducer" evidence="5">
    <location>
        <begin position="441"/>
        <end position="684"/>
    </location>
</feature>
<evidence type="ECO:0000259" key="5">
    <source>
        <dbReference type="PROSITE" id="PS50111"/>
    </source>
</evidence>
<dbReference type="CDD" id="cd17528">
    <property type="entry name" value="HAMP_III"/>
    <property type="match status" value="1"/>
</dbReference>
<dbReference type="InterPro" id="IPR041395">
    <property type="entry name" value="McpB_HAMP_3rd"/>
</dbReference>
<evidence type="ECO:0000256" key="1">
    <source>
        <dbReference type="ARBA" id="ARBA00023224"/>
    </source>
</evidence>
<evidence type="ECO:0000256" key="2">
    <source>
        <dbReference type="ARBA" id="ARBA00029447"/>
    </source>
</evidence>
<dbReference type="SMART" id="SM00283">
    <property type="entry name" value="MA"/>
    <property type="match status" value="1"/>
</dbReference>
<organism evidence="7 8">
    <name type="scientific">Paludibaculum fermentans</name>
    <dbReference type="NCBI Taxonomy" id="1473598"/>
    <lineage>
        <taxon>Bacteria</taxon>
        <taxon>Pseudomonadati</taxon>
        <taxon>Acidobacteriota</taxon>
        <taxon>Terriglobia</taxon>
        <taxon>Bryobacterales</taxon>
        <taxon>Bryobacteraceae</taxon>
        <taxon>Paludibaculum</taxon>
    </lineage>
</organism>
<dbReference type="Pfam" id="PF18575">
    <property type="entry name" value="HAMP_N3"/>
    <property type="match status" value="1"/>
</dbReference>
<keyword evidence="4" id="KW-0175">Coiled coil</keyword>
<dbReference type="InterPro" id="IPR035965">
    <property type="entry name" value="PAS-like_dom_sf"/>
</dbReference>
<dbReference type="PANTHER" id="PTHR32089">
    <property type="entry name" value="METHYL-ACCEPTING CHEMOTAXIS PROTEIN MCPB"/>
    <property type="match status" value="1"/>
</dbReference>
<dbReference type="InterPro" id="IPR013656">
    <property type="entry name" value="PAS_4"/>
</dbReference>
<dbReference type="InterPro" id="IPR003660">
    <property type="entry name" value="HAMP_dom"/>
</dbReference>
<dbReference type="InterPro" id="IPR004089">
    <property type="entry name" value="MCPsignal_dom"/>
</dbReference>
<evidence type="ECO:0000256" key="3">
    <source>
        <dbReference type="PROSITE-ProRule" id="PRU00284"/>
    </source>
</evidence>
<dbReference type="PANTHER" id="PTHR32089:SF112">
    <property type="entry name" value="LYSOZYME-LIKE PROTEIN-RELATED"/>
    <property type="match status" value="1"/>
</dbReference>
<dbReference type="PRINTS" id="PR00260">
    <property type="entry name" value="CHEMTRNSDUCR"/>
</dbReference>
<feature type="coiled-coil region" evidence="4">
    <location>
        <begin position="276"/>
        <end position="303"/>
    </location>
</feature>
<dbReference type="SUPFAM" id="SSF58104">
    <property type="entry name" value="Methyl-accepting chemotaxis protein (MCP) signaling domain"/>
    <property type="match status" value="1"/>
</dbReference>
<dbReference type="PROSITE" id="PS50111">
    <property type="entry name" value="CHEMOTAXIS_TRANSDUC_2"/>
    <property type="match status" value="1"/>
</dbReference>
<dbReference type="CDD" id="cd17527">
    <property type="entry name" value="HAMP_II"/>
    <property type="match status" value="1"/>
</dbReference>
<keyword evidence="1 3" id="KW-0807">Transducer</keyword>
<evidence type="ECO:0000313" key="8">
    <source>
        <dbReference type="Proteomes" id="UP000593892"/>
    </source>
</evidence>
<dbReference type="SUPFAM" id="SSF55785">
    <property type="entry name" value="PYP-like sensor domain (PAS domain)"/>
    <property type="match status" value="1"/>
</dbReference>
<dbReference type="PROSITE" id="PS50885">
    <property type="entry name" value="HAMP"/>
    <property type="match status" value="1"/>
</dbReference>
<proteinExistence type="inferred from homology"/>
<dbReference type="AlphaFoldDB" id="A0A7S7SIL8"/>
<dbReference type="GO" id="GO:0004888">
    <property type="term" value="F:transmembrane signaling receptor activity"/>
    <property type="evidence" value="ECO:0007669"/>
    <property type="project" value="InterPro"/>
</dbReference>
<dbReference type="KEGG" id="pfer:IRI77_19745"/>
<evidence type="ECO:0000259" key="6">
    <source>
        <dbReference type="PROSITE" id="PS50885"/>
    </source>
</evidence>
<dbReference type="GO" id="GO:0007165">
    <property type="term" value="P:signal transduction"/>
    <property type="evidence" value="ECO:0007669"/>
    <property type="project" value="UniProtKB-KW"/>
</dbReference>
<dbReference type="Pfam" id="PF00015">
    <property type="entry name" value="MCPsignal"/>
    <property type="match status" value="1"/>
</dbReference>
<dbReference type="CDD" id="cd06225">
    <property type="entry name" value="HAMP"/>
    <property type="match status" value="1"/>
</dbReference>
<reference evidence="7 8" key="1">
    <citation type="submission" date="2020-10" db="EMBL/GenBank/DDBJ databases">
        <title>Complete genome sequence of Paludibaculum fermentans P105T, a facultatively anaerobic acidobacterium capable of dissimilatory Fe(III) reduction.</title>
        <authorList>
            <person name="Dedysh S.N."/>
            <person name="Beletsky A.V."/>
            <person name="Kulichevskaya I.S."/>
            <person name="Mardanov A.V."/>
            <person name="Ravin N.V."/>
        </authorList>
    </citation>
    <scope>NUCLEOTIDE SEQUENCE [LARGE SCALE GENOMIC DNA]</scope>
    <source>
        <strain evidence="7 8">P105</strain>
    </source>
</reference>
<dbReference type="GO" id="GO:0006935">
    <property type="term" value="P:chemotaxis"/>
    <property type="evidence" value="ECO:0007669"/>
    <property type="project" value="InterPro"/>
</dbReference>
<keyword evidence="8" id="KW-1185">Reference proteome</keyword>
<dbReference type="GO" id="GO:0016020">
    <property type="term" value="C:membrane"/>
    <property type="evidence" value="ECO:0007669"/>
    <property type="project" value="InterPro"/>
</dbReference>
<sequence>MERAFDDSRSLGNQFGGQTGSAVLTRPEAAATDAAKRVFFDNFPLPLVMADKYHTIQIINQEAARLGGRRVDECAGLKVWDLFDIPACRQGTCSASNAMRTRQPATTIACAQVRGRALHLKVHSVPWFDESGEVVGVCQIFDPSAEEDFVVHEEVARVAAAQQRSELSTRLDTNLAGATEVARLRIEGVNAILDAIAQPLFRFIKEMKHMSEEHIKGDIDVAIPEDQFAGAYLEMARGVNEMVGGHIAVKKKAMACIAEFGKGNFEASLERFPGKKAFINETIEEVRRNLQRLMVDVDKLADAGANLRLDVRADASVHRGDFRKIVTGFNSTLDAIVTPLNLLIADSLALAEAAVQGHLSKRADVDKHKGDFRKVAQGFNQTLDAVIEPLNEASAVLARIAQNDLTARVEGAYRGDYARLKDDINRMAQDLHQNMRSFSQSTQTVASSSEELTAVSHQMAGNAEETATQAEIVAGASGEVSRSVSAVAAGAEQMQASIREIAKNANEAARVAKNAVNVAQSTNDTVNRLGGSSQEIGKVIKVITSIAQQTNLLALNATIEAARAGEAGKGFAVVANEVKELAKQTAKATEEIGGKIDAIQTSTRDAVKAIGVISEIINQVNDISNSIASAVEEQTVTTNEIGRSVGVAASGTESIASNISGVANAAKSTTKGATETQRAAAELSRMAAQLQSIVGKYRL</sequence>
<accession>A0A7S7SIL8</accession>
<dbReference type="Gene3D" id="1.10.287.950">
    <property type="entry name" value="Methyl-accepting chemotaxis protein"/>
    <property type="match status" value="1"/>
</dbReference>
<dbReference type="InterPro" id="IPR004090">
    <property type="entry name" value="Chemotax_Me-accpt_rcpt"/>
</dbReference>
<dbReference type="SMART" id="SM00304">
    <property type="entry name" value="HAMP"/>
    <property type="match status" value="3"/>
</dbReference>
<comment type="similarity">
    <text evidence="2">Belongs to the methyl-accepting chemotaxis (MCP) protein family.</text>
</comment>
<dbReference type="Proteomes" id="UP000593892">
    <property type="component" value="Chromosome"/>
</dbReference>
<evidence type="ECO:0000313" key="7">
    <source>
        <dbReference type="EMBL" id="QOY85075.1"/>
    </source>
</evidence>
<dbReference type="EMBL" id="CP063849">
    <property type="protein sequence ID" value="QOY85075.1"/>
    <property type="molecule type" value="Genomic_DNA"/>
</dbReference>
<dbReference type="Gene3D" id="3.30.450.20">
    <property type="entry name" value="PAS domain"/>
    <property type="match status" value="1"/>
</dbReference>
<dbReference type="Gene3D" id="1.20.120.1530">
    <property type="match status" value="3"/>
</dbReference>
<feature type="domain" description="HAMP" evidence="6">
    <location>
        <begin position="384"/>
        <end position="436"/>
    </location>
</feature>